<name>A0A6J4N2P9_9CHLR</name>
<organism evidence="1">
    <name type="scientific">uncultured Chloroflexia bacterium</name>
    <dbReference type="NCBI Taxonomy" id="1672391"/>
    <lineage>
        <taxon>Bacteria</taxon>
        <taxon>Bacillati</taxon>
        <taxon>Chloroflexota</taxon>
        <taxon>Chloroflexia</taxon>
        <taxon>environmental samples</taxon>
    </lineage>
</organism>
<protein>
    <submittedName>
        <fullName evidence="1">Uncharacterized protein</fullName>
    </submittedName>
</protein>
<proteinExistence type="predicted"/>
<gene>
    <name evidence="1" type="ORF">AVDCRST_MAG93-8453</name>
</gene>
<sequence>MDTMVEAWVGPRSGRWRKPTRLGRSLSNALHDRLPIPVQHGFQLARDRTLLFLITL</sequence>
<dbReference type="EMBL" id="CADCTR010002851">
    <property type="protein sequence ID" value="CAA9371372.1"/>
    <property type="molecule type" value="Genomic_DNA"/>
</dbReference>
<accession>A0A6J4N2P9</accession>
<dbReference type="AlphaFoldDB" id="A0A6J4N2P9"/>
<evidence type="ECO:0000313" key="1">
    <source>
        <dbReference type="EMBL" id="CAA9371372.1"/>
    </source>
</evidence>
<reference evidence="1" key="1">
    <citation type="submission" date="2020-02" db="EMBL/GenBank/DDBJ databases">
        <authorList>
            <person name="Meier V. D."/>
        </authorList>
    </citation>
    <scope>NUCLEOTIDE SEQUENCE</scope>
    <source>
        <strain evidence="1">AVDCRST_MAG93</strain>
    </source>
</reference>